<dbReference type="WBParaSite" id="EEL_0000104401-mRNA-1">
    <property type="protein sequence ID" value="EEL_0000104401-mRNA-1"/>
    <property type="gene ID" value="EEL_0000104401"/>
</dbReference>
<protein>
    <submittedName>
        <fullName evidence="3">Gamma-aminobutyric acid receptor subunit beta</fullName>
    </submittedName>
</protein>
<dbReference type="Gene3D" id="1.20.58.390">
    <property type="entry name" value="Neurotransmitter-gated ion-channel transmembrane domain"/>
    <property type="match status" value="1"/>
</dbReference>
<keyword evidence="1" id="KW-0472">Membrane</keyword>
<evidence type="ECO:0000256" key="1">
    <source>
        <dbReference type="SAM" id="Phobius"/>
    </source>
</evidence>
<keyword evidence="1" id="KW-0812">Transmembrane</keyword>
<dbReference type="AlphaFoldDB" id="A0A0R3RHU7"/>
<dbReference type="GO" id="GO:0006811">
    <property type="term" value="P:monoatomic ion transport"/>
    <property type="evidence" value="ECO:0007669"/>
    <property type="project" value="InterPro"/>
</dbReference>
<feature type="transmembrane region" description="Helical" evidence="1">
    <location>
        <begin position="85"/>
        <end position="104"/>
    </location>
</feature>
<keyword evidence="2" id="KW-1185">Reference proteome</keyword>
<dbReference type="STRING" id="1147741.A0A0R3RHU7"/>
<keyword evidence="1" id="KW-1133">Transmembrane helix</keyword>
<dbReference type="InterPro" id="IPR036719">
    <property type="entry name" value="Neuro-gated_channel_TM_sf"/>
</dbReference>
<evidence type="ECO:0000313" key="3">
    <source>
        <dbReference type="WBParaSite" id="EEL_0000104401-mRNA-1"/>
    </source>
</evidence>
<dbReference type="SUPFAM" id="SSF90112">
    <property type="entry name" value="Neurotransmitter-gated ion-channel transmembrane pore"/>
    <property type="match status" value="1"/>
</dbReference>
<evidence type="ECO:0000313" key="2">
    <source>
        <dbReference type="Proteomes" id="UP000050640"/>
    </source>
</evidence>
<sequence length="122" mass="14136">MHQNGKLQNRLISASIFRNSPSPTFSMQNLSHCAPISKVRNLDIITSRAIKRLFTLEEVTHNPSQYTGRRSLLVIDIRPETVDKLSLVCFPLAFTLFNFVYWWYYLFRTSEHTGGMRDGKTP</sequence>
<organism evidence="2 3">
    <name type="scientific">Elaeophora elaphi</name>
    <dbReference type="NCBI Taxonomy" id="1147741"/>
    <lineage>
        <taxon>Eukaryota</taxon>
        <taxon>Metazoa</taxon>
        <taxon>Ecdysozoa</taxon>
        <taxon>Nematoda</taxon>
        <taxon>Chromadorea</taxon>
        <taxon>Rhabditida</taxon>
        <taxon>Spirurina</taxon>
        <taxon>Spiruromorpha</taxon>
        <taxon>Filarioidea</taxon>
        <taxon>Onchocercidae</taxon>
        <taxon>Elaeophora</taxon>
    </lineage>
</organism>
<reference evidence="3" key="1">
    <citation type="submission" date="2017-02" db="UniProtKB">
        <authorList>
            <consortium name="WormBaseParasite"/>
        </authorList>
    </citation>
    <scope>IDENTIFICATION</scope>
</reference>
<name>A0A0R3RHU7_9BILA</name>
<proteinExistence type="predicted"/>
<dbReference type="InterPro" id="IPR038050">
    <property type="entry name" value="Neuro_actylchol_rec"/>
</dbReference>
<dbReference type="GO" id="GO:0016020">
    <property type="term" value="C:membrane"/>
    <property type="evidence" value="ECO:0007669"/>
    <property type="project" value="InterPro"/>
</dbReference>
<dbReference type="Proteomes" id="UP000050640">
    <property type="component" value="Unplaced"/>
</dbReference>
<accession>A0A0R3RHU7</accession>